<name>A0A6S6T2I7_9BACT</name>
<dbReference type="EMBL" id="CACVAP010000068">
    <property type="protein sequence ID" value="CAA6812883.1"/>
    <property type="molecule type" value="Genomic_DNA"/>
</dbReference>
<evidence type="ECO:0000313" key="1">
    <source>
        <dbReference type="EMBL" id="CAA6812883.1"/>
    </source>
</evidence>
<sequence>MKTNILNNYNNYNEYKQGLLSKLDDNKVENNRIQNNTYDPLHESFSRIMQEKRSSSDSIDNKNEEAKKIEISDIKKKIFGFANIANVESIINTENIKEDETVNTLEIDKPQGLIVEAFVIPDRPIVERLT</sequence>
<protein>
    <submittedName>
        <fullName evidence="1">Uncharacterized protein</fullName>
    </submittedName>
</protein>
<organism evidence="1">
    <name type="scientific">uncultured Sulfurovum sp</name>
    <dbReference type="NCBI Taxonomy" id="269237"/>
    <lineage>
        <taxon>Bacteria</taxon>
        <taxon>Pseudomonadati</taxon>
        <taxon>Campylobacterota</taxon>
        <taxon>Epsilonproteobacteria</taxon>
        <taxon>Campylobacterales</taxon>
        <taxon>Sulfurovaceae</taxon>
        <taxon>Sulfurovum</taxon>
        <taxon>environmental samples</taxon>
    </lineage>
</organism>
<proteinExistence type="predicted"/>
<accession>A0A6S6T2I7</accession>
<reference evidence="1" key="1">
    <citation type="submission" date="2020-01" db="EMBL/GenBank/DDBJ databases">
        <authorList>
            <person name="Meier V. D."/>
            <person name="Meier V D."/>
        </authorList>
    </citation>
    <scope>NUCLEOTIDE SEQUENCE</scope>
    <source>
        <strain evidence="1">HLG_WM_MAG_06</strain>
    </source>
</reference>
<gene>
    <name evidence="1" type="ORF">HELGO_WM5622</name>
</gene>
<dbReference type="AlphaFoldDB" id="A0A6S6T2I7"/>